<keyword evidence="3 4" id="KW-0143">Chaperone</keyword>
<dbReference type="InterPro" id="IPR016661">
    <property type="entry name" value="PFDN4"/>
</dbReference>
<dbReference type="Proteomes" id="UP000298663">
    <property type="component" value="Chromosome X"/>
</dbReference>
<dbReference type="STRING" id="34508.A0A4U8V0E8"/>
<dbReference type="GO" id="GO:0016272">
    <property type="term" value="C:prefoldin complex"/>
    <property type="evidence" value="ECO:0007669"/>
    <property type="project" value="UniProtKB-UniRule"/>
</dbReference>
<evidence type="ECO:0000256" key="1">
    <source>
        <dbReference type="ARBA" id="ARBA00008045"/>
    </source>
</evidence>
<reference evidence="6 7" key="2">
    <citation type="journal article" date="2019" name="G3 (Bethesda)">
        <title>Hybrid Assembly of the Genome of the Entomopathogenic Nematode Steinernema carpocapsae Identifies the X-Chromosome.</title>
        <authorList>
            <person name="Serra L."/>
            <person name="Macchietto M."/>
            <person name="Macias-Munoz A."/>
            <person name="McGill C.J."/>
            <person name="Rodriguez I.M."/>
            <person name="Rodriguez B."/>
            <person name="Murad R."/>
            <person name="Mortazavi A."/>
        </authorList>
    </citation>
    <scope>NUCLEOTIDE SEQUENCE [LARGE SCALE GENOMIC DNA]</scope>
    <source>
        <strain evidence="6 7">ALL</strain>
    </source>
</reference>
<dbReference type="SUPFAM" id="SSF46579">
    <property type="entry name" value="Prefoldin"/>
    <property type="match status" value="1"/>
</dbReference>
<gene>
    <name evidence="6" type="ORF">L596_004770</name>
</gene>
<dbReference type="EMBL" id="AZBU02000001">
    <property type="protein sequence ID" value="TMS37937.1"/>
    <property type="molecule type" value="Genomic_DNA"/>
</dbReference>
<comment type="subunit">
    <text evidence="2 4">Heterohexamer of two PFD-alpha type and four PFD-beta type subunits.</text>
</comment>
<accession>A0A4U8V0E8</accession>
<evidence type="ECO:0000256" key="3">
    <source>
        <dbReference type="ARBA" id="ARBA00023186"/>
    </source>
</evidence>
<organism evidence="6 7">
    <name type="scientific">Steinernema carpocapsae</name>
    <name type="common">Entomopathogenic nematode</name>
    <dbReference type="NCBI Taxonomy" id="34508"/>
    <lineage>
        <taxon>Eukaryota</taxon>
        <taxon>Metazoa</taxon>
        <taxon>Ecdysozoa</taxon>
        <taxon>Nematoda</taxon>
        <taxon>Chromadorea</taxon>
        <taxon>Rhabditida</taxon>
        <taxon>Tylenchina</taxon>
        <taxon>Panagrolaimomorpha</taxon>
        <taxon>Strongyloidoidea</taxon>
        <taxon>Steinernematidae</taxon>
        <taxon>Steinernema</taxon>
    </lineage>
</organism>
<dbReference type="PIRSF" id="PIRSF016477">
    <property type="entry name" value="Prefoldin_subunit_4"/>
    <property type="match status" value="1"/>
</dbReference>
<name>A0A4U8V0E8_STECR</name>
<dbReference type="GO" id="GO:0005737">
    <property type="term" value="C:cytoplasm"/>
    <property type="evidence" value="ECO:0007669"/>
    <property type="project" value="TreeGrafter"/>
</dbReference>
<sequence>MATKKTVVTSADQAEINQFACLHMDTTEKKDELEKSASTLKSIGEAQDEMLLLDEEDMKSVPYKCGVIFIHCDEDNDEMGEMLEEDKDALESKVAELTEKISRNEKKMGDLKKVLYEKFGDNINLENNDD</sequence>
<dbReference type="PANTHER" id="PTHR21100:SF9">
    <property type="entry name" value="PREFOLDIN SUBUNIT 4"/>
    <property type="match status" value="1"/>
</dbReference>
<reference evidence="6 7" key="1">
    <citation type="journal article" date="2015" name="Genome Biol.">
        <title>Comparative genomics of Steinernema reveals deeply conserved gene regulatory networks.</title>
        <authorList>
            <person name="Dillman A.R."/>
            <person name="Macchietto M."/>
            <person name="Porter C.F."/>
            <person name="Rogers A."/>
            <person name="Williams B."/>
            <person name="Antoshechkin I."/>
            <person name="Lee M.M."/>
            <person name="Goodwin Z."/>
            <person name="Lu X."/>
            <person name="Lewis E.E."/>
            <person name="Goodrich-Blair H."/>
            <person name="Stock S.P."/>
            <person name="Adams B.J."/>
            <person name="Sternberg P.W."/>
            <person name="Mortazavi A."/>
        </authorList>
    </citation>
    <scope>NUCLEOTIDE SEQUENCE [LARGE SCALE GENOMIC DNA]</scope>
    <source>
        <strain evidence="6 7">ALL</strain>
    </source>
</reference>
<evidence type="ECO:0000313" key="6">
    <source>
        <dbReference type="EMBL" id="TMS37937.1"/>
    </source>
</evidence>
<dbReference type="GO" id="GO:0006457">
    <property type="term" value="P:protein folding"/>
    <property type="evidence" value="ECO:0007669"/>
    <property type="project" value="UniProtKB-UniRule"/>
</dbReference>
<comment type="function">
    <text evidence="4">Binds specifically to cytosolic chaperonin (c-CPN) and transfers target proteins to it. Binds to nascent polypeptide chain and promotes folding in an environment in which there are many competing pathways for nonnative proteins.</text>
</comment>
<comment type="caution">
    <text evidence="6">The sequence shown here is derived from an EMBL/GenBank/DDBJ whole genome shotgun (WGS) entry which is preliminary data.</text>
</comment>
<evidence type="ECO:0000256" key="5">
    <source>
        <dbReference type="SAM" id="Coils"/>
    </source>
</evidence>
<dbReference type="Pfam" id="PF01920">
    <property type="entry name" value="Prefoldin_2"/>
    <property type="match status" value="1"/>
</dbReference>
<dbReference type="OrthoDB" id="10250441at2759"/>
<comment type="similarity">
    <text evidence="1 4">Belongs to the prefoldin subunit beta family.</text>
</comment>
<feature type="coiled-coil region" evidence="5">
    <location>
        <begin position="80"/>
        <end position="114"/>
    </location>
</feature>
<protein>
    <recommendedName>
        <fullName evidence="4">Prefoldin subunit 4</fullName>
    </recommendedName>
</protein>
<dbReference type="EMBL" id="CM016762">
    <property type="protein sequence ID" value="TMS37937.1"/>
    <property type="molecule type" value="Genomic_DNA"/>
</dbReference>
<evidence type="ECO:0000256" key="2">
    <source>
        <dbReference type="ARBA" id="ARBA00011695"/>
    </source>
</evidence>
<dbReference type="InterPro" id="IPR002777">
    <property type="entry name" value="PFD_beta-like"/>
</dbReference>
<dbReference type="AlphaFoldDB" id="A0A4U8V0E8"/>
<proteinExistence type="inferred from homology"/>
<evidence type="ECO:0000256" key="4">
    <source>
        <dbReference type="PIRNR" id="PIRNR016477"/>
    </source>
</evidence>
<keyword evidence="7" id="KW-1185">Reference proteome</keyword>
<dbReference type="GO" id="GO:0051082">
    <property type="term" value="F:unfolded protein binding"/>
    <property type="evidence" value="ECO:0007669"/>
    <property type="project" value="InterPro"/>
</dbReference>
<evidence type="ECO:0000313" key="7">
    <source>
        <dbReference type="Proteomes" id="UP000298663"/>
    </source>
</evidence>
<dbReference type="PANTHER" id="PTHR21100">
    <property type="entry name" value="PREFOLDIN SUBUNIT 4"/>
    <property type="match status" value="1"/>
</dbReference>
<keyword evidence="5" id="KW-0175">Coiled coil</keyword>